<sequence length="232" mass="26380">MKNYIHPLQEEYDLSTFTFFKSLSPDELFLLNDEKSTSQYKKGDVIYHEGKRLTGFYCIMSGVLKIIKTGSDGKEQIIRFVTKGDIIAYRSLLSKEGACTTAKVIEQAVLVHVPYNTLTSILSTNHKFALSTLQVVCKELKDANNYITDIAHKTVRERVAEVLIMLREKFGVDNNNILQVSLTREEIANMVGTATESVIRLLSEFKHDSIIEIKGREIKFVNLPRLTRIANM</sequence>
<reference evidence="1" key="1">
    <citation type="submission" date="2021-08" db="EMBL/GenBank/DDBJ databases">
        <title>Novel anaerobic bacterium isolated from sea squirt in East Sea, Republic of Korea.</title>
        <authorList>
            <person name="Nguyen T.H."/>
            <person name="Li Z."/>
            <person name="Lee Y.-J."/>
            <person name="Ko J."/>
            <person name="Kim S.-G."/>
        </authorList>
    </citation>
    <scope>NUCLEOTIDE SEQUENCE</scope>
    <source>
        <strain evidence="1">KCTC 25031</strain>
    </source>
</reference>
<keyword evidence="2" id="KW-1185">Reference proteome</keyword>
<accession>A0AC61NP82</accession>
<evidence type="ECO:0000313" key="1">
    <source>
        <dbReference type="EMBL" id="QZE13992.1"/>
    </source>
</evidence>
<dbReference type="Proteomes" id="UP000826212">
    <property type="component" value="Chromosome"/>
</dbReference>
<name>A0AC61NP82_9BACT</name>
<proteinExistence type="predicted"/>
<dbReference type="EMBL" id="CP081303">
    <property type="protein sequence ID" value="QZE13992.1"/>
    <property type="molecule type" value="Genomic_DNA"/>
</dbReference>
<evidence type="ECO:0000313" key="2">
    <source>
        <dbReference type="Proteomes" id="UP000826212"/>
    </source>
</evidence>
<organism evidence="1 2">
    <name type="scientific">Halosquirtibacter laminarini</name>
    <dbReference type="NCBI Taxonomy" id="3374600"/>
    <lineage>
        <taxon>Bacteria</taxon>
        <taxon>Pseudomonadati</taxon>
        <taxon>Bacteroidota</taxon>
        <taxon>Bacteroidia</taxon>
        <taxon>Marinilabiliales</taxon>
        <taxon>Prolixibacteraceae</taxon>
        <taxon>Halosquirtibacter</taxon>
    </lineage>
</organism>
<gene>
    <name evidence="1" type="ORF">K4L44_15905</name>
</gene>
<protein>
    <submittedName>
        <fullName evidence="1">Crp/Fnr family transcriptional regulator</fullName>
    </submittedName>
</protein>